<comment type="caution">
    <text evidence="2">The sequence shown here is derived from an EMBL/GenBank/DDBJ whole genome shotgun (WGS) entry which is preliminary data.</text>
</comment>
<sequence length="94" mass="10940">MKNKIYTFEQHLKESLKDPKFRKEWEDSEFEYQLSRALIEKRLSKKISQRDLAKKANTTQAVISRIEAMNSNPSVGLLRRLATALGVKLKIGFE</sequence>
<evidence type="ECO:0000313" key="3">
    <source>
        <dbReference type="Proteomes" id="UP000176902"/>
    </source>
</evidence>
<dbReference type="Pfam" id="PF01381">
    <property type="entry name" value="HTH_3"/>
    <property type="match status" value="1"/>
</dbReference>
<dbReference type="AlphaFoldDB" id="A0A1F5JMY2"/>
<feature type="domain" description="HTH cro/C1-type" evidence="1">
    <location>
        <begin position="38"/>
        <end position="93"/>
    </location>
</feature>
<dbReference type="SUPFAM" id="SSF47413">
    <property type="entry name" value="lambda repressor-like DNA-binding domains"/>
    <property type="match status" value="1"/>
</dbReference>
<evidence type="ECO:0000259" key="1">
    <source>
        <dbReference type="PROSITE" id="PS50943"/>
    </source>
</evidence>
<organism evidence="2 3">
    <name type="scientific">Candidatus Daviesbacteria bacterium RIFCSPHIGHO2_02_FULL_36_13</name>
    <dbReference type="NCBI Taxonomy" id="1797768"/>
    <lineage>
        <taxon>Bacteria</taxon>
        <taxon>Candidatus Daviesiibacteriota</taxon>
    </lineage>
</organism>
<dbReference type="CDD" id="cd00093">
    <property type="entry name" value="HTH_XRE"/>
    <property type="match status" value="1"/>
</dbReference>
<dbReference type="PROSITE" id="PS50943">
    <property type="entry name" value="HTH_CROC1"/>
    <property type="match status" value="1"/>
</dbReference>
<dbReference type="STRING" id="1797768.A3C59_02595"/>
<dbReference type="Gene3D" id="1.10.260.40">
    <property type="entry name" value="lambda repressor-like DNA-binding domains"/>
    <property type="match status" value="1"/>
</dbReference>
<dbReference type="GO" id="GO:0003677">
    <property type="term" value="F:DNA binding"/>
    <property type="evidence" value="ECO:0007669"/>
    <property type="project" value="InterPro"/>
</dbReference>
<dbReference type="EMBL" id="MFCV01000049">
    <property type="protein sequence ID" value="OGE29982.1"/>
    <property type="molecule type" value="Genomic_DNA"/>
</dbReference>
<proteinExistence type="predicted"/>
<name>A0A1F5JMY2_9BACT</name>
<dbReference type="InterPro" id="IPR010982">
    <property type="entry name" value="Lambda_DNA-bd_dom_sf"/>
</dbReference>
<gene>
    <name evidence="2" type="ORF">A3C59_02595</name>
</gene>
<dbReference type="Proteomes" id="UP000176902">
    <property type="component" value="Unassembled WGS sequence"/>
</dbReference>
<dbReference type="SMART" id="SM00530">
    <property type="entry name" value="HTH_XRE"/>
    <property type="match status" value="1"/>
</dbReference>
<evidence type="ECO:0000313" key="2">
    <source>
        <dbReference type="EMBL" id="OGE29982.1"/>
    </source>
</evidence>
<protein>
    <recommendedName>
        <fullName evidence="1">HTH cro/C1-type domain-containing protein</fullName>
    </recommendedName>
</protein>
<accession>A0A1F5JMY2</accession>
<reference evidence="2 3" key="1">
    <citation type="journal article" date="2016" name="Nat. Commun.">
        <title>Thousands of microbial genomes shed light on interconnected biogeochemical processes in an aquifer system.</title>
        <authorList>
            <person name="Anantharaman K."/>
            <person name="Brown C.T."/>
            <person name="Hug L.A."/>
            <person name="Sharon I."/>
            <person name="Castelle C.J."/>
            <person name="Probst A.J."/>
            <person name="Thomas B.C."/>
            <person name="Singh A."/>
            <person name="Wilkins M.J."/>
            <person name="Karaoz U."/>
            <person name="Brodie E.L."/>
            <person name="Williams K.H."/>
            <person name="Hubbard S.S."/>
            <person name="Banfield J.F."/>
        </authorList>
    </citation>
    <scope>NUCLEOTIDE SEQUENCE [LARGE SCALE GENOMIC DNA]</scope>
</reference>
<dbReference type="InterPro" id="IPR001387">
    <property type="entry name" value="Cro/C1-type_HTH"/>
</dbReference>